<keyword evidence="4" id="KW-0813">Transport</keyword>
<evidence type="ECO:0000313" key="16">
    <source>
        <dbReference type="Proteomes" id="UP000078228"/>
    </source>
</evidence>
<evidence type="ECO:0000256" key="1">
    <source>
        <dbReference type="ARBA" id="ARBA00004241"/>
    </source>
</evidence>
<evidence type="ECO:0000256" key="9">
    <source>
        <dbReference type="ARBA" id="ARBA00023136"/>
    </source>
</evidence>
<evidence type="ECO:0000256" key="2">
    <source>
        <dbReference type="ARBA" id="ARBA00004442"/>
    </source>
</evidence>
<evidence type="ECO:0000256" key="7">
    <source>
        <dbReference type="ARBA" id="ARBA00022729"/>
    </source>
</evidence>
<evidence type="ECO:0000259" key="13">
    <source>
        <dbReference type="Pfam" id="PF03895"/>
    </source>
</evidence>
<keyword evidence="7" id="KW-0732">Signal</keyword>
<dbReference type="Gene3D" id="1.20.5.170">
    <property type="match status" value="1"/>
</dbReference>
<dbReference type="Gene3D" id="2.150.10.10">
    <property type="entry name" value="Serralysin-like metalloprotease, C-terminal"/>
    <property type="match status" value="2"/>
</dbReference>
<dbReference type="InterPro" id="IPR008378">
    <property type="entry name" value="Ubiq_surface"/>
</dbReference>
<comment type="similarity">
    <text evidence="3">Belongs to the autotransporter-2 (AT-2) (TC 1.B.40) family.</text>
</comment>
<dbReference type="Pfam" id="PF05662">
    <property type="entry name" value="YadA_stalk"/>
    <property type="match status" value="1"/>
</dbReference>
<dbReference type="CDD" id="cd12819">
    <property type="entry name" value="LbR_vir_like"/>
    <property type="match status" value="2"/>
</dbReference>
<keyword evidence="16" id="KW-1185">Reference proteome</keyword>
<protein>
    <submittedName>
        <fullName evidence="15">Uncharacterized protein</fullName>
    </submittedName>
</protein>
<comment type="subcellular location">
    <subcellularLocation>
        <location evidence="2">Cell outer membrane</location>
    </subcellularLocation>
    <subcellularLocation>
        <location evidence="1">Cell surface</location>
    </subcellularLocation>
</comment>
<proteinExistence type="inferred from homology"/>
<dbReference type="GO" id="GO:0009279">
    <property type="term" value="C:cell outer membrane"/>
    <property type="evidence" value="ECO:0007669"/>
    <property type="project" value="UniProtKB-SubCell"/>
</dbReference>
<gene>
    <name evidence="15" type="ORF">AO384_1736</name>
</gene>
<evidence type="ECO:0000259" key="14">
    <source>
        <dbReference type="Pfam" id="PF05662"/>
    </source>
</evidence>
<feature type="coiled-coil region" evidence="11">
    <location>
        <begin position="571"/>
        <end position="644"/>
    </location>
</feature>
<dbReference type="InterPro" id="IPR008635">
    <property type="entry name" value="Coiled_stalk_dom"/>
</dbReference>
<dbReference type="Proteomes" id="UP000078228">
    <property type="component" value="Unassembled WGS sequence"/>
</dbReference>
<dbReference type="InterPro" id="IPR011049">
    <property type="entry name" value="Serralysin-like_metalloprot_C"/>
</dbReference>
<dbReference type="CDD" id="cd12820">
    <property type="entry name" value="LbR_YadA-like"/>
    <property type="match status" value="1"/>
</dbReference>
<evidence type="ECO:0000256" key="3">
    <source>
        <dbReference type="ARBA" id="ARBA00005848"/>
    </source>
</evidence>
<dbReference type="Gene3D" id="1.20.5.340">
    <property type="match status" value="3"/>
</dbReference>
<evidence type="ECO:0000256" key="12">
    <source>
        <dbReference type="SAM" id="MobiDB-lite"/>
    </source>
</evidence>
<accession>A0A198UDB4</accession>
<feature type="domain" description="Trimeric autotransporter adhesin YadA-like C-terminal membrane anchor" evidence="13">
    <location>
        <begin position="885"/>
        <end position="945"/>
    </location>
</feature>
<dbReference type="InterPro" id="IPR045584">
    <property type="entry name" value="Pilin-like"/>
</dbReference>
<dbReference type="Gene3D" id="3.30.1300.30">
    <property type="entry name" value="GSPII I/J protein-like"/>
    <property type="match status" value="1"/>
</dbReference>
<evidence type="ECO:0000256" key="8">
    <source>
        <dbReference type="ARBA" id="ARBA00022927"/>
    </source>
</evidence>
<evidence type="ECO:0000256" key="5">
    <source>
        <dbReference type="ARBA" id="ARBA00022452"/>
    </source>
</evidence>
<evidence type="ECO:0000313" key="15">
    <source>
        <dbReference type="EMBL" id="OAU94379.1"/>
    </source>
</evidence>
<keyword evidence="9" id="KW-0472">Membrane</keyword>
<keyword evidence="11" id="KW-0175">Coiled coil</keyword>
<evidence type="ECO:0000256" key="10">
    <source>
        <dbReference type="ARBA" id="ARBA00023237"/>
    </source>
</evidence>
<feature type="compositionally biased region" description="Polar residues" evidence="12">
    <location>
        <begin position="85"/>
        <end position="118"/>
    </location>
</feature>
<feature type="region of interest" description="Disordered" evidence="12">
    <location>
        <begin position="57"/>
        <end position="156"/>
    </location>
</feature>
<dbReference type="Pfam" id="PF03895">
    <property type="entry name" value="YadA_anchor"/>
    <property type="match status" value="1"/>
</dbReference>
<comment type="caution">
    <text evidence="15">The sequence shown here is derived from an EMBL/GenBank/DDBJ whole genome shotgun (WGS) entry which is preliminary data.</text>
</comment>
<dbReference type="AlphaFoldDB" id="A0A198UDB4"/>
<feature type="coiled-coil region" evidence="11">
    <location>
        <begin position="452"/>
        <end position="500"/>
    </location>
</feature>
<keyword evidence="8" id="KW-0653">Protein transport</keyword>
<dbReference type="PATRIC" id="fig|480.238.peg.957"/>
<dbReference type="GO" id="GO:0009986">
    <property type="term" value="C:cell surface"/>
    <property type="evidence" value="ECO:0007669"/>
    <property type="project" value="UniProtKB-SubCell"/>
</dbReference>
<keyword evidence="5" id="KW-1134">Transmembrane beta strand</keyword>
<feature type="compositionally biased region" description="Polar residues" evidence="12">
    <location>
        <begin position="57"/>
        <end position="77"/>
    </location>
</feature>
<dbReference type="SUPFAM" id="SSF54523">
    <property type="entry name" value="Pili subunits"/>
    <property type="match status" value="1"/>
</dbReference>
<evidence type="ECO:0000256" key="11">
    <source>
        <dbReference type="SAM" id="Coils"/>
    </source>
</evidence>
<sequence length="946" mass="98765">MGGGSSNQATGINATVSGGSVNQANGTYSTVGGGSMNQATGHYSAINGGLLNQATGDNSTVAGGSENRATGEQSTISGGAENRATAKNTTISGGEKNQATNKHATVSGGTFNQATGEYSTVGGGHQNQATDERSTVSGGIHNQATGNGSTVAGGQSNHAKSVYSTVSGGLKNQATGIQSTVAGGSENQATGIWSTIAGGSKNQAKGNGSFAAGVENQANTDNAVAVGKKNIIEGENSAAIGSNNTVAQDKKDVFILGSNTNTTNAQSGSVLLGNKTAGKQATAVNNATVNGLTLENFAGTSAENGVVSVGHEGGERQIVNVGAGQISATSTDAVNGSQLHALATAVSQNLKAETLANRVNIKELERKQENDIKEVVSMQNAIAEQADKNTADIAANKADADAKFKGVQTDIANNKITLAEHAKKIDDNQRAIEAKLGGKADLQKLAELKTSVDKNQADITKNTDNIQNLKAETLANRVNIKELERKQENDIKEVVSMQNAIAEQADKNTADIAANKADADAKFKGVQTDIANNKITLAEHAKKIDDNQRAIEAKLGGKADLQKLAELKTSVDKNQADITKNTDNIQNLKAETLANRVNIKELERKQENDIKEVVSMQNAIAEQADKNTADIAKNQADIQTLENNVEEGLLDLSGRLLDQQADISAVAGKTFKNQADIAKNKADADASFETLTKNQNTLIEQGEAQDALIAQNKTDITANKTAIEQNVNRTVANGFEIEKNKAGIAKNQADIVANKADADANFETLTKNQNALAEQGEAQDALIAQNQTDITANKTAIEQNVNRTVANGFEIEKNKAGIATNKQELIIQNNRLNRIDETNNRQDQKIDQLGYALKEQGQYFNSRISAVERQTAGGIANAIAIATLPSPNRAGEHHVLFGSGYHNGQAAVSLGAAGSSDTGKSTYKIGLSWSDAGGLSGGVGGSYRWK</sequence>
<evidence type="ECO:0000256" key="6">
    <source>
        <dbReference type="ARBA" id="ARBA00022692"/>
    </source>
</evidence>
<reference evidence="15 16" key="1">
    <citation type="journal article" date="2016" name="Genome Biol. Evol.">
        <title>Comparative Genomic Analyses of the Moraxella catarrhalis Serosensitive and Seroresistant Lineages Demonstrate Their Independent Evolution.</title>
        <authorList>
            <person name="Earl J.P."/>
            <person name="de Vries S.P."/>
            <person name="Ahmed A."/>
            <person name="Powell E."/>
            <person name="Schultz M.P."/>
            <person name="Hermans P.W."/>
            <person name="Hill D.J."/>
            <person name="Zhou Z."/>
            <person name="Constantinidou C.I."/>
            <person name="Hu F.Z."/>
            <person name="Bootsma H.J."/>
            <person name="Ehrlich G.D."/>
        </authorList>
    </citation>
    <scope>NUCLEOTIDE SEQUENCE [LARGE SCALE GENOMIC DNA]</scope>
    <source>
        <strain evidence="15 16">Z7542</strain>
    </source>
</reference>
<dbReference type="SUPFAM" id="SSF101967">
    <property type="entry name" value="Adhesin YadA, collagen-binding domain"/>
    <property type="match status" value="1"/>
</dbReference>
<organism evidence="15 16">
    <name type="scientific">Moraxella catarrhalis</name>
    <name type="common">Branhamella catarrhalis</name>
    <dbReference type="NCBI Taxonomy" id="480"/>
    <lineage>
        <taxon>Bacteria</taxon>
        <taxon>Pseudomonadati</taxon>
        <taxon>Pseudomonadota</taxon>
        <taxon>Gammaproteobacteria</taxon>
        <taxon>Moraxellales</taxon>
        <taxon>Moraxellaceae</taxon>
        <taxon>Moraxella</taxon>
    </lineage>
</organism>
<name>A0A198UDB4_MORCA</name>
<dbReference type="PRINTS" id="PR01804">
    <property type="entry name" value="UBIQUITOUSSP"/>
</dbReference>
<dbReference type="InterPro" id="IPR005594">
    <property type="entry name" value="YadA_C"/>
</dbReference>
<dbReference type="EMBL" id="LXHC01000028">
    <property type="protein sequence ID" value="OAU94379.1"/>
    <property type="molecule type" value="Genomic_DNA"/>
</dbReference>
<feature type="domain" description="Trimeric autotransporter adhesin YadA-like stalk" evidence="14">
    <location>
        <begin position="317"/>
        <end position="356"/>
    </location>
</feature>
<keyword evidence="10" id="KW-0998">Cell outer membrane</keyword>
<feature type="compositionally biased region" description="Polar residues" evidence="12">
    <location>
        <begin position="135"/>
        <end position="156"/>
    </location>
</feature>
<evidence type="ECO:0000256" key="4">
    <source>
        <dbReference type="ARBA" id="ARBA00022448"/>
    </source>
</evidence>
<keyword evidence="6" id="KW-0812">Transmembrane</keyword>
<feature type="region of interest" description="Disordered" evidence="12">
    <location>
        <begin position="1"/>
        <end position="22"/>
    </location>
</feature>
<dbReference type="GO" id="GO:0015031">
    <property type="term" value="P:protein transport"/>
    <property type="evidence" value="ECO:0007669"/>
    <property type="project" value="UniProtKB-KW"/>
</dbReference>